<evidence type="ECO:0000313" key="1">
    <source>
        <dbReference type="EMBL" id="MBB6444141.1"/>
    </source>
</evidence>
<protein>
    <recommendedName>
        <fullName evidence="3">GrdX protein</fullName>
    </recommendedName>
</protein>
<accession>A0A7X0HRC8</accession>
<evidence type="ECO:0008006" key="3">
    <source>
        <dbReference type="Google" id="ProtNLM"/>
    </source>
</evidence>
<dbReference type="AlphaFoldDB" id="A0A7X0HRC8"/>
<name>A0A7X0HRC8_9BACI</name>
<organism evidence="1 2">
    <name type="scientific">Bacillus benzoevorans</name>
    <dbReference type="NCBI Taxonomy" id="1456"/>
    <lineage>
        <taxon>Bacteria</taxon>
        <taxon>Bacillati</taxon>
        <taxon>Bacillota</taxon>
        <taxon>Bacilli</taxon>
        <taxon>Bacillales</taxon>
        <taxon>Bacillaceae</taxon>
        <taxon>Bacillus</taxon>
    </lineage>
</organism>
<evidence type="ECO:0000313" key="2">
    <source>
        <dbReference type="Proteomes" id="UP000531594"/>
    </source>
</evidence>
<gene>
    <name evidence="1" type="ORF">HNR53_000749</name>
</gene>
<keyword evidence="2" id="KW-1185">Reference proteome</keyword>
<comment type="caution">
    <text evidence="1">The sequence shown here is derived from an EMBL/GenBank/DDBJ whole genome shotgun (WGS) entry which is preliminary data.</text>
</comment>
<dbReference type="InterPro" id="IPR047735">
    <property type="entry name" value="GrdX-like"/>
</dbReference>
<reference evidence="1 2" key="1">
    <citation type="submission" date="2020-08" db="EMBL/GenBank/DDBJ databases">
        <title>Genomic Encyclopedia of Type Strains, Phase IV (KMG-IV): sequencing the most valuable type-strain genomes for metagenomic binning, comparative biology and taxonomic classification.</title>
        <authorList>
            <person name="Goeker M."/>
        </authorList>
    </citation>
    <scope>NUCLEOTIDE SEQUENCE [LARGE SCALE GENOMIC DNA]</scope>
    <source>
        <strain evidence="1 2">DSM 5391</strain>
    </source>
</reference>
<proteinExistence type="predicted"/>
<sequence>MIVTNNQQVAENYEGAIYINGDMNELYKKVRDFVYLGHKLHTHPLSASIGMLHSPVKTVILSDEKHFDQNSMKIISESIQKYNVLIGKRQPIIACQSDYEFLDLELTNTALEELKKFRRGEYIETRNPKS</sequence>
<dbReference type="EMBL" id="JACHGK010000002">
    <property type="protein sequence ID" value="MBB6444141.1"/>
    <property type="molecule type" value="Genomic_DNA"/>
</dbReference>
<dbReference type="Proteomes" id="UP000531594">
    <property type="component" value="Unassembled WGS sequence"/>
</dbReference>
<dbReference type="RefSeq" id="WP_184522929.1">
    <property type="nucleotide sequence ID" value="NZ_JACHGK010000002.1"/>
</dbReference>
<dbReference type="NCBIfam" id="NF038093">
    <property type="entry name" value="GrdX"/>
    <property type="match status" value="1"/>
</dbReference>